<feature type="domain" description="Cytochrome b/b6 N-terminal region profile" evidence="8">
    <location>
        <begin position="1"/>
        <end position="221"/>
    </location>
</feature>
<dbReference type="PANTHER" id="PTHR19271">
    <property type="entry name" value="CYTOCHROME B"/>
    <property type="match status" value="1"/>
</dbReference>
<dbReference type="SUPFAM" id="SSF81648">
    <property type="entry name" value="a domain/subunit of cytochrome bc1 complex (Ubiquinol-cytochrome c reductase)"/>
    <property type="match status" value="1"/>
</dbReference>
<evidence type="ECO:0000256" key="6">
    <source>
        <dbReference type="SAM" id="MobiDB-lite"/>
    </source>
</evidence>
<name>A0ABU0Z6C2_9MICO</name>
<evidence type="ECO:0000256" key="2">
    <source>
        <dbReference type="ARBA" id="ARBA00012951"/>
    </source>
</evidence>
<dbReference type="InterPro" id="IPR036150">
    <property type="entry name" value="Cyt_b/b6_C_sf"/>
</dbReference>
<dbReference type="Pfam" id="PF13631">
    <property type="entry name" value="Cytochrom_B_N_2"/>
    <property type="match status" value="1"/>
</dbReference>
<feature type="transmembrane region" description="Helical" evidence="7">
    <location>
        <begin position="123"/>
        <end position="145"/>
    </location>
</feature>
<feature type="transmembrane region" description="Helical" evidence="7">
    <location>
        <begin position="354"/>
        <end position="375"/>
    </location>
</feature>
<evidence type="ECO:0000313" key="10">
    <source>
        <dbReference type="Proteomes" id="UP001235133"/>
    </source>
</evidence>
<dbReference type="InterPro" id="IPR005797">
    <property type="entry name" value="Cyt_b/b6_N"/>
</dbReference>
<organism evidence="9 10">
    <name type="scientific">Microbacterium psychrotolerans</name>
    <dbReference type="NCBI Taxonomy" id="3068321"/>
    <lineage>
        <taxon>Bacteria</taxon>
        <taxon>Bacillati</taxon>
        <taxon>Actinomycetota</taxon>
        <taxon>Actinomycetes</taxon>
        <taxon>Micrococcales</taxon>
        <taxon>Microbacteriaceae</taxon>
        <taxon>Microbacterium</taxon>
    </lineage>
</organism>
<dbReference type="InterPro" id="IPR016174">
    <property type="entry name" value="Di-haem_cyt_TM"/>
</dbReference>
<dbReference type="SUPFAM" id="SSF81342">
    <property type="entry name" value="Transmembrane di-heme cytochromes"/>
    <property type="match status" value="1"/>
</dbReference>
<dbReference type="InterPro" id="IPR027387">
    <property type="entry name" value="Cytb/b6-like_sf"/>
</dbReference>
<comment type="catalytic activity">
    <reaction evidence="4">
        <text>a quinol + 2 Fe(III)-[cytochrome c](out) = a quinone + 2 Fe(II)-[cytochrome c](out) + 2 H(+)(out)</text>
        <dbReference type="Rhea" id="RHEA:11484"/>
        <dbReference type="Rhea" id="RHEA-COMP:10350"/>
        <dbReference type="Rhea" id="RHEA-COMP:14399"/>
        <dbReference type="ChEBI" id="CHEBI:15378"/>
        <dbReference type="ChEBI" id="CHEBI:24646"/>
        <dbReference type="ChEBI" id="CHEBI:29033"/>
        <dbReference type="ChEBI" id="CHEBI:29034"/>
        <dbReference type="ChEBI" id="CHEBI:132124"/>
        <dbReference type="EC" id="7.1.1.8"/>
    </reaction>
</comment>
<feature type="region of interest" description="Disordered" evidence="6">
    <location>
        <begin position="493"/>
        <end position="518"/>
    </location>
</feature>
<feature type="transmembrane region" description="Helical" evidence="7">
    <location>
        <begin position="387"/>
        <end position="410"/>
    </location>
</feature>
<dbReference type="EMBL" id="JAVFWO010000007">
    <property type="protein sequence ID" value="MDQ7880134.1"/>
    <property type="molecule type" value="Genomic_DNA"/>
</dbReference>
<gene>
    <name evidence="9" type="ORF">Q9R08_19240</name>
</gene>
<evidence type="ECO:0000313" key="9">
    <source>
        <dbReference type="EMBL" id="MDQ7880134.1"/>
    </source>
</evidence>
<dbReference type="EC" id="7.1.1.8" evidence="2"/>
<reference evidence="9 10" key="1">
    <citation type="submission" date="2023-08" db="EMBL/GenBank/DDBJ databases">
        <title>Microbacterium psychrotolerans sp. nov., a psychrotolerant bacterium isolated from soil in Heilongjiang Province, China.</title>
        <authorList>
            <person name="An P."/>
            <person name="Zhao D."/>
            <person name="Xiang H."/>
        </authorList>
    </citation>
    <scope>NUCLEOTIDE SEQUENCE [LARGE SCALE GENOMIC DNA]</scope>
    <source>
        <strain evidence="9 10">QXD-8</strain>
    </source>
</reference>
<accession>A0ABU0Z6C2</accession>
<dbReference type="PROSITE" id="PS51002">
    <property type="entry name" value="CYTB_NTER"/>
    <property type="match status" value="1"/>
</dbReference>
<feature type="transmembrane region" description="Helical" evidence="7">
    <location>
        <begin position="98"/>
        <end position="117"/>
    </location>
</feature>
<protein>
    <recommendedName>
        <fullName evidence="3">Cytochrome bc1 complex cytochrome b subunit</fullName>
        <ecNumber evidence="2">7.1.1.8</ecNumber>
    </recommendedName>
    <alternativeName>
        <fullName evidence="5">Cytochrome bc1 reductase complex subunit QcrB</fullName>
    </alternativeName>
</protein>
<dbReference type="PANTHER" id="PTHR19271:SF16">
    <property type="entry name" value="CYTOCHROME B"/>
    <property type="match status" value="1"/>
</dbReference>
<dbReference type="Gene3D" id="1.20.810.10">
    <property type="entry name" value="Cytochrome Bc1 Complex, Chain C"/>
    <property type="match status" value="1"/>
</dbReference>
<evidence type="ECO:0000256" key="3">
    <source>
        <dbReference type="ARBA" id="ARBA00016116"/>
    </source>
</evidence>
<dbReference type="Proteomes" id="UP001235133">
    <property type="component" value="Unassembled WGS sequence"/>
</dbReference>
<feature type="transmembrane region" description="Helical" evidence="7">
    <location>
        <begin position="157"/>
        <end position="178"/>
    </location>
</feature>
<evidence type="ECO:0000256" key="4">
    <source>
        <dbReference type="ARBA" id="ARBA00029351"/>
    </source>
</evidence>
<comment type="cofactor">
    <cofactor evidence="1">
        <name>heme</name>
        <dbReference type="ChEBI" id="CHEBI:30413"/>
    </cofactor>
</comment>
<feature type="transmembrane region" description="Helical" evidence="7">
    <location>
        <begin position="25"/>
        <end position="48"/>
    </location>
</feature>
<evidence type="ECO:0000259" key="8">
    <source>
        <dbReference type="PROSITE" id="PS51002"/>
    </source>
</evidence>
<feature type="transmembrane region" description="Helical" evidence="7">
    <location>
        <begin position="246"/>
        <end position="268"/>
    </location>
</feature>
<keyword evidence="7" id="KW-0812">Transmembrane</keyword>
<keyword evidence="10" id="KW-1185">Reference proteome</keyword>
<feature type="transmembrane region" description="Helical" evidence="7">
    <location>
        <begin position="310"/>
        <end position="334"/>
    </location>
</feature>
<sequence length="518" mass="55670">MFGHRVDDSWAELRRRRVPTHWTNLFGVVPLASLVVVTVTGILLMFFYTPSTEGTVYAGSYAPLHGATVSKAFASTMHVTFDVPGGVILRQAHHWSALLLPAAITVQLVTTFFTGAFRRPRRAMWVLLVLALIAALASGWSGYALPDDMLSGTGLRIVEGILLGIPVIGTGLASVLFGGPFPGRIIENLYPLHILVFPGALLVLVALRAVAAWRHGPPQFPGRGRTPENVVGVALVPTAAIRAGGLFLVVTGVLLLVSATVTVSPIWLYGPADPGNAGAGSQPDWYTGFLDGALRLVPPGWEVVWLGRTWTVAILAPLAVVGAFFAVVAAYPFLEEWVTGDRRDRHLLDRPRLAPTRTGLGVAGLVFVGVLWAAGGADIIATSFSVSIEHVITTLQVALVVGPFVAFTIARRICFGLQRKDASLLRHGYETGRIVRLPGGEYVEIHQPLDEAEQARLGMPDEPTRGVLEPIAGEAGPLTHRLRESMRRYYKGGRIDAEPAEHESRGGTPALVPPLSRR</sequence>
<feature type="transmembrane region" description="Helical" evidence="7">
    <location>
        <begin position="190"/>
        <end position="213"/>
    </location>
</feature>
<comment type="caution">
    <text evidence="9">The sequence shown here is derived from an EMBL/GenBank/DDBJ whole genome shotgun (WGS) entry which is preliminary data.</text>
</comment>
<evidence type="ECO:0000256" key="1">
    <source>
        <dbReference type="ARBA" id="ARBA00001971"/>
    </source>
</evidence>
<dbReference type="RefSeq" id="WP_308869798.1">
    <property type="nucleotide sequence ID" value="NZ_JAVFWO010000007.1"/>
</dbReference>
<evidence type="ECO:0000256" key="5">
    <source>
        <dbReference type="ARBA" id="ARBA00029568"/>
    </source>
</evidence>
<keyword evidence="7" id="KW-0472">Membrane</keyword>
<keyword evidence="7" id="KW-1133">Transmembrane helix</keyword>
<feature type="compositionally biased region" description="Basic and acidic residues" evidence="6">
    <location>
        <begin position="493"/>
        <end position="505"/>
    </location>
</feature>
<evidence type="ECO:0000256" key="7">
    <source>
        <dbReference type="SAM" id="Phobius"/>
    </source>
</evidence>
<proteinExistence type="predicted"/>